<feature type="domain" description="VHS" evidence="2">
    <location>
        <begin position="9"/>
        <end position="60"/>
    </location>
</feature>
<evidence type="ECO:0000259" key="2">
    <source>
        <dbReference type="PROSITE" id="PS50179"/>
    </source>
</evidence>
<dbReference type="SUPFAM" id="SSF48464">
    <property type="entry name" value="ENTH/VHS domain"/>
    <property type="match status" value="1"/>
</dbReference>
<dbReference type="PANTHER" id="PTHR45898">
    <property type="entry name" value="TOM1-LIKE PROTEIN"/>
    <property type="match status" value="1"/>
</dbReference>
<dbReference type="PROSITE" id="PS50179">
    <property type="entry name" value="VHS"/>
    <property type="match status" value="1"/>
</dbReference>
<dbReference type="GO" id="GO:0043328">
    <property type="term" value="P:protein transport to vacuole involved in ubiquitin-dependent protein catabolic process via the multivesicular body sorting pathway"/>
    <property type="evidence" value="ECO:0007669"/>
    <property type="project" value="InterPro"/>
</dbReference>
<dbReference type="GO" id="GO:0035091">
    <property type="term" value="F:phosphatidylinositol binding"/>
    <property type="evidence" value="ECO:0007669"/>
    <property type="project" value="InterPro"/>
</dbReference>
<dbReference type="InterPro" id="IPR008942">
    <property type="entry name" value="ENTH_VHS"/>
</dbReference>
<reference evidence="3" key="1">
    <citation type="submission" date="2020-03" db="EMBL/GenBank/DDBJ databases">
        <title>Castanea mollissima Vanexum genome sequencing.</title>
        <authorList>
            <person name="Staton M."/>
        </authorList>
    </citation>
    <scope>NUCLEOTIDE SEQUENCE</scope>
    <source>
        <tissue evidence="3">Leaf</tissue>
    </source>
</reference>
<dbReference type="OrthoDB" id="2018246at2759"/>
<gene>
    <name evidence="3" type="ORF">CMV_030242</name>
</gene>
<organism evidence="3 4">
    <name type="scientific">Castanea mollissima</name>
    <name type="common">Chinese chestnut</name>
    <dbReference type="NCBI Taxonomy" id="60419"/>
    <lineage>
        <taxon>Eukaryota</taxon>
        <taxon>Viridiplantae</taxon>
        <taxon>Streptophyta</taxon>
        <taxon>Embryophyta</taxon>
        <taxon>Tracheophyta</taxon>
        <taxon>Spermatophyta</taxon>
        <taxon>Magnoliopsida</taxon>
        <taxon>eudicotyledons</taxon>
        <taxon>Gunneridae</taxon>
        <taxon>Pentapetalae</taxon>
        <taxon>rosids</taxon>
        <taxon>fabids</taxon>
        <taxon>Fagales</taxon>
        <taxon>Fagaceae</taxon>
        <taxon>Castanea</taxon>
    </lineage>
</organism>
<evidence type="ECO:0000256" key="1">
    <source>
        <dbReference type="ARBA" id="ARBA00007708"/>
    </source>
</evidence>
<dbReference type="EMBL" id="JRKL02013060">
    <property type="protein sequence ID" value="KAF3943171.1"/>
    <property type="molecule type" value="Genomic_DNA"/>
</dbReference>
<comment type="similarity">
    <text evidence="1">Belongs to the TOM1 family.</text>
</comment>
<dbReference type="Gene3D" id="1.25.40.90">
    <property type="match status" value="1"/>
</dbReference>
<sequence>MVNSMVDRATSDMLIGPDWAMNIEICDMLNHDPGQAKDVVKGIKKRIGSKNPKVQLLALTGRLLMEIEKGYVCCLRL</sequence>
<name>A0A8J4Q5Q6_9ROSI</name>
<evidence type="ECO:0000313" key="4">
    <source>
        <dbReference type="Proteomes" id="UP000737018"/>
    </source>
</evidence>
<dbReference type="Pfam" id="PF00790">
    <property type="entry name" value="VHS"/>
    <property type="match status" value="1"/>
</dbReference>
<proteinExistence type="inferred from homology"/>
<evidence type="ECO:0000313" key="3">
    <source>
        <dbReference type="EMBL" id="KAF3943171.1"/>
    </source>
</evidence>
<accession>A0A8J4Q5Q6</accession>
<comment type="caution">
    <text evidence="3">The sequence shown here is derived from an EMBL/GenBank/DDBJ whole genome shotgun (WGS) entry which is preliminary data.</text>
</comment>
<dbReference type="AlphaFoldDB" id="A0A8J4Q5Q6"/>
<dbReference type="CDD" id="cd03561">
    <property type="entry name" value="VHS"/>
    <property type="match status" value="1"/>
</dbReference>
<protein>
    <recommendedName>
        <fullName evidence="2">VHS domain-containing protein</fullName>
    </recommendedName>
</protein>
<dbReference type="GO" id="GO:0043130">
    <property type="term" value="F:ubiquitin binding"/>
    <property type="evidence" value="ECO:0007669"/>
    <property type="project" value="InterPro"/>
</dbReference>
<dbReference type="PANTHER" id="PTHR45898:SF4">
    <property type="entry name" value="TARGET OF MYB PROTEIN 1"/>
    <property type="match status" value="1"/>
</dbReference>
<dbReference type="InterPro" id="IPR002014">
    <property type="entry name" value="VHS_dom"/>
</dbReference>
<dbReference type="InterPro" id="IPR044836">
    <property type="entry name" value="TOL_plant"/>
</dbReference>
<dbReference type="Proteomes" id="UP000737018">
    <property type="component" value="Unassembled WGS sequence"/>
</dbReference>
<keyword evidence="4" id="KW-1185">Reference proteome</keyword>